<reference evidence="1 2" key="1">
    <citation type="submission" date="2016-03" db="EMBL/GenBank/DDBJ databases">
        <title>Genome sequence of Variovorax paradoxus KB5.</title>
        <authorList>
            <person name="Jeong H."/>
            <person name="Hong C.E."/>
            <person name="Jo S.H."/>
            <person name="Park J.M."/>
        </authorList>
    </citation>
    <scope>NUCLEOTIDE SEQUENCE [LARGE SCALE GENOMIC DNA]</scope>
    <source>
        <strain evidence="1 2">KB5</strain>
    </source>
</reference>
<dbReference type="RefSeq" id="WP_081266106.1">
    <property type="nucleotide sequence ID" value="NZ_LVHG01000021.1"/>
</dbReference>
<evidence type="ECO:0000313" key="2">
    <source>
        <dbReference type="Proteomes" id="UP000077852"/>
    </source>
</evidence>
<accession>A0AA91DSM3</accession>
<dbReference type="AlphaFoldDB" id="A0AA91DSM3"/>
<name>A0AA91DSM3_VARPD</name>
<evidence type="ECO:0008006" key="3">
    <source>
        <dbReference type="Google" id="ProtNLM"/>
    </source>
</evidence>
<dbReference type="EMBL" id="LVHG01000021">
    <property type="protein sequence ID" value="OAK66664.1"/>
    <property type="molecule type" value="Genomic_DNA"/>
</dbReference>
<protein>
    <recommendedName>
        <fullName evidence="3">DUF937 domain-containing protein</fullName>
    </recommendedName>
</protein>
<dbReference type="Proteomes" id="UP000077852">
    <property type="component" value="Unassembled WGS sequence"/>
</dbReference>
<proteinExistence type="predicted"/>
<evidence type="ECO:0000313" key="1">
    <source>
        <dbReference type="EMBL" id="OAK66664.1"/>
    </source>
</evidence>
<organism evidence="1 2">
    <name type="scientific">Variovorax paradoxus</name>
    <dbReference type="NCBI Taxonomy" id="34073"/>
    <lineage>
        <taxon>Bacteria</taxon>
        <taxon>Pseudomonadati</taxon>
        <taxon>Pseudomonadota</taxon>
        <taxon>Betaproteobacteria</taxon>
        <taxon>Burkholderiales</taxon>
        <taxon>Comamonadaceae</taxon>
        <taxon>Variovorax</taxon>
    </lineage>
</organism>
<comment type="caution">
    <text evidence="1">The sequence shown here is derived from an EMBL/GenBank/DDBJ whole genome shotgun (WGS) entry which is preliminary data.</text>
</comment>
<gene>
    <name evidence="1" type="ORF">A3K87_06775</name>
</gene>
<sequence length="164" mass="16629">MGLLDILQQAIGGNSSPEAHLDQVTQHASTGEVGAGLAAAMRSDQTPPFGDMVGQLFGQSSPQQQAGVLNQILATLGPAAASALAGGVLGRMLQPGQTQVTPDQASQLSPAQVTEIAAHAEQQHAGVIDEVSQFYAQHSGLIKTLGGAAIAIALAKMKENATRG</sequence>